<proteinExistence type="predicted"/>
<gene>
    <name evidence="2" type="ORF">D6D12_02719</name>
</gene>
<accession>A0AB74K0J5</accession>
<feature type="region of interest" description="Disordered" evidence="1">
    <location>
        <begin position="174"/>
        <end position="331"/>
    </location>
</feature>
<evidence type="ECO:0000256" key="1">
    <source>
        <dbReference type="SAM" id="MobiDB-lite"/>
    </source>
</evidence>
<evidence type="ECO:0000313" key="2">
    <source>
        <dbReference type="EMBL" id="THX31611.1"/>
    </source>
</evidence>
<feature type="region of interest" description="Disordered" evidence="1">
    <location>
        <begin position="431"/>
        <end position="500"/>
    </location>
</feature>
<dbReference type="EMBL" id="QZAT01000021">
    <property type="protein sequence ID" value="THX31611.1"/>
    <property type="molecule type" value="Genomic_DNA"/>
</dbReference>
<name>A0AB74K0J5_AURPU</name>
<feature type="compositionally biased region" description="Basic and acidic residues" evidence="1">
    <location>
        <begin position="431"/>
        <end position="441"/>
    </location>
</feature>
<dbReference type="Proteomes" id="UP000310374">
    <property type="component" value="Unassembled WGS sequence"/>
</dbReference>
<dbReference type="AlphaFoldDB" id="A0AB74K0J5"/>
<sequence>MDRWQFLIGFQQLEAAPRCPDWGTKLQDFCEAFWTWLDNHVADSQIVDRFITLLRQPACFELAQLVIPELRDHQDLRLDNQHKRRILDMISDMCIEATRLESLTQADFDEPFYAAEKKLHAESELVRKQNINHSGVGSDSVALSSSIRPLRSLAITSSKSLTNRTVKATKFFMHSPPSSIKGAPDRLNWPSTPPDLQKPWHGRHRLPERLHRGLMSPVQPRLDLPPMSAKSSKRRLPSQPITESYKKTKTKGTRIKGRQASSSSPTSEVYIKSEGQGNEIGKDPDSPPLTLASILPPRRVIPYPKPTSSPADHHERTPSPARDWIPGEGMPPRRTLNFARRDERGAPHTEQKFAEAFHKADALVIDLGTVVRDLAKNLRLDSITDHSPAYVERFIYYKTAFEQASEMLQVVTGKYNRFLEAGDRYGELGKWTKDVAEDPPRGRRRHQPAQTLPEDGRISPINHKAWLTESKDPIVSPRQVTSDDETESEDGDSGHQPFSS</sequence>
<protein>
    <submittedName>
        <fullName evidence="2">Uncharacterized protein</fullName>
    </submittedName>
</protein>
<reference evidence="2 3" key="1">
    <citation type="submission" date="2018-10" db="EMBL/GenBank/DDBJ databases">
        <title>Fifty Aureobasidium pullulans genomes reveal a recombining polyextremotolerant generalist.</title>
        <authorList>
            <person name="Gostincar C."/>
            <person name="Turk M."/>
            <person name="Zajc J."/>
            <person name="Gunde-Cimerman N."/>
        </authorList>
    </citation>
    <scope>NUCLEOTIDE SEQUENCE [LARGE SCALE GENOMIC DNA]</scope>
    <source>
        <strain evidence="2 3">EXF-10081</strain>
    </source>
</reference>
<evidence type="ECO:0000313" key="3">
    <source>
        <dbReference type="Proteomes" id="UP000310374"/>
    </source>
</evidence>
<organism evidence="2 3">
    <name type="scientific">Aureobasidium pullulans</name>
    <name type="common">Black yeast</name>
    <name type="synonym">Pullularia pullulans</name>
    <dbReference type="NCBI Taxonomy" id="5580"/>
    <lineage>
        <taxon>Eukaryota</taxon>
        <taxon>Fungi</taxon>
        <taxon>Dikarya</taxon>
        <taxon>Ascomycota</taxon>
        <taxon>Pezizomycotina</taxon>
        <taxon>Dothideomycetes</taxon>
        <taxon>Dothideomycetidae</taxon>
        <taxon>Dothideales</taxon>
        <taxon>Saccotheciaceae</taxon>
        <taxon>Aureobasidium</taxon>
    </lineage>
</organism>
<comment type="caution">
    <text evidence="2">The sequence shown here is derived from an EMBL/GenBank/DDBJ whole genome shotgun (WGS) entry which is preliminary data.</text>
</comment>
<feature type="compositionally biased region" description="Acidic residues" evidence="1">
    <location>
        <begin position="482"/>
        <end position="491"/>
    </location>
</feature>
<feature type="compositionally biased region" description="Basic residues" evidence="1">
    <location>
        <begin position="247"/>
        <end position="257"/>
    </location>
</feature>